<gene>
    <name evidence="2" type="ORF">ENW55_03460</name>
</gene>
<organism evidence="2">
    <name type="scientific">Pseudothermotoga hypogea</name>
    <dbReference type="NCBI Taxonomy" id="57487"/>
    <lineage>
        <taxon>Bacteria</taxon>
        <taxon>Thermotogati</taxon>
        <taxon>Thermotogota</taxon>
        <taxon>Thermotogae</taxon>
        <taxon>Thermotogales</taxon>
        <taxon>Thermotogaceae</taxon>
        <taxon>Pseudothermotoga</taxon>
    </lineage>
</organism>
<keyword evidence="1" id="KW-0732">Signal</keyword>
<protein>
    <submittedName>
        <fullName evidence="2">Uncharacterized protein</fullName>
    </submittedName>
</protein>
<comment type="caution">
    <text evidence="2">The sequence shown here is derived from an EMBL/GenBank/DDBJ whole genome shotgun (WGS) entry which is preliminary data.</text>
</comment>
<dbReference type="EMBL" id="DTKQ01000027">
    <property type="protein sequence ID" value="HGZ79023.1"/>
    <property type="molecule type" value="Genomic_DNA"/>
</dbReference>
<reference evidence="2" key="1">
    <citation type="journal article" date="2020" name="mSystems">
        <title>Genome- and Community-Level Interaction Insights into Carbon Utilization and Element Cycling Functions of Hydrothermarchaeota in Hydrothermal Sediment.</title>
        <authorList>
            <person name="Zhou Z."/>
            <person name="Liu Y."/>
            <person name="Xu W."/>
            <person name="Pan J."/>
            <person name="Luo Z.H."/>
            <person name="Li M."/>
        </authorList>
    </citation>
    <scope>NUCLEOTIDE SEQUENCE [LARGE SCALE GENOMIC DNA]</scope>
    <source>
        <strain evidence="2">SpSt-86</strain>
    </source>
</reference>
<name>A0A832I4Z1_9THEM</name>
<sequence>MREKCRFSAFVFVLLTMLFLTTGSFAATISQQEIVQLVKQHSAVARSIPDQAYEMALDSVKGTKTLVKLIEMTKKVKEFEELANTPVPKNFNNVNEFRSFKKLIKDKLDPMNWLLDVITPKWISLISDTKEVFSAVRTDILEQALKESTYQNYKKSRDMGNDTYTAYDEETNRKGIYVIRSSAEYKNLSDSQVHQLLRQAMEERYRAEKYAEFILELRANKDKHISEIVRPYADAIDTLYQTAKKLADQTKLDLSGNWTVNDSAGRFNGTLVLQHIDFTTVIGHMETPAGKINVYGNIEGKTINLQFHFFNASLIDQYLNYPELSNYVASKGGVMATVVLYVENSVDRYSGTLYPWYVVYNTSDGLIVKKIVYGTVEESGTPRSISIARR</sequence>
<proteinExistence type="predicted"/>
<evidence type="ECO:0000313" key="2">
    <source>
        <dbReference type="EMBL" id="HGZ79023.1"/>
    </source>
</evidence>
<feature type="chain" id="PRO_5032669588" evidence="1">
    <location>
        <begin position="27"/>
        <end position="390"/>
    </location>
</feature>
<evidence type="ECO:0000256" key="1">
    <source>
        <dbReference type="SAM" id="SignalP"/>
    </source>
</evidence>
<accession>A0A832I4Z1</accession>
<feature type="signal peptide" evidence="1">
    <location>
        <begin position="1"/>
        <end position="26"/>
    </location>
</feature>
<dbReference type="AlphaFoldDB" id="A0A832I4Z1"/>